<dbReference type="PROSITE" id="PS51387">
    <property type="entry name" value="FAD_PCMH"/>
    <property type="match status" value="1"/>
</dbReference>
<evidence type="ECO:0000256" key="2">
    <source>
        <dbReference type="ARBA" id="ARBA00022630"/>
    </source>
</evidence>
<proteinExistence type="inferred from homology"/>
<dbReference type="SUPFAM" id="SSF56176">
    <property type="entry name" value="FAD-binding/transporter-associated domain-like"/>
    <property type="match status" value="1"/>
</dbReference>
<evidence type="ECO:0000256" key="4">
    <source>
        <dbReference type="ARBA" id="ARBA00023002"/>
    </source>
</evidence>
<comment type="similarity">
    <text evidence="1">Belongs to the oxygen-dependent FAD-linked oxidoreductase family.</text>
</comment>
<keyword evidence="8" id="KW-1185">Reference proteome</keyword>
<sequence length="539" mass="59131">MARVIFALCYLALFWTKPALASLSEDLLNIVSINLGPSSLVNQITEVSEAIDKANEKIIDLVAPTIAQRAATSCLITNLIFDQNVHTKASPNYTEDEDINWSQTCRLPAACFIHPQSTVEVAIALKVITATGTKFSIRGGGHNPNPGFGSVDSQGVLLDLQDMKIMSIDSDGTLHAGPGHRWIDLYEFSAANNRTVKGGRTIDVGVPGFILGGGMPFFPALHGLGADSVLNYEIVLANSTVVNASHDQNPELFRALKGGGSNFGIVTRFDIQTYPLLRSQYVVNLYNSSDYLNIFQATIKVQDSMELDPKIDMYVTVTPTVVVVGMFYADWVPQPPAAFDPFYQLESLVGKMVPLTNGTVTSLAVDLGANTPQYNARLRRIPTAVTTTGDVELYIQNHEHFLKILDTVEPTFAANLSYTIQPVASTTVREGNARRGNSLGLHSIPQIWWSMVVEWADKKNDLQAQQTLNALDSNLRSIANSRDELIPFQFMNDASFMQTVLDSYGSDNLARLRSVAAHYDPTAVFQELQNDGFLLHKIK</sequence>
<keyword evidence="4" id="KW-0560">Oxidoreductase</keyword>
<dbReference type="GO" id="GO:0016491">
    <property type="term" value="F:oxidoreductase activity"/>
    <property type="evidence" value="ECO:0007669"/>
    <property type="project" value="UniProtKB-KW"/>
</dbReference>
<keyword evidence="5" id="KW-0732">Signal</keyword>
<evidence type="ECO:0000256" key="5">
    <source>
        <dbReference type="SAM" id="SignalP"/>
    </source>
</evidence>
<evidence type="ECO:0000313" key="8">
    <source>
        <dbReference type="Proteomes" id="UP000319160"/>
    </source>
</evidence>
<keyword evidence="2" id="KW-0285">Flavoprotein</keyword>
<dbReference type="InterPro" id="IPR016169">
    <property type="entry name" value="FAD-bd_PCMH_sub2"/>
</dbReference>
<dbReference type="EMBL" id="VFLP01000056">
    <property type="protein sequence ID" value="TRX90414.1"/>
    <property type="molecule type" value="Genomic_DNA"/>
</dbReference>
<evidence type="ECO:0000256" key="3">
    <source>
        <dbReference type="ARBA" id="ARBA00022827"/>
    </source>
</evidence>
<dbReference type="Pfam" id="PF01565">
    <property type="entry name" value="FAD_binding_4"/>
    <property type="match status" value="1"/>
</dbReference>
<protein>
    <recommendedName>
        <fullName evidence="6">FAD-binding PCMH-type domain-containing protein</fullName>
    </recommendedName>
</protein>
<dbReference type="Proteomes" id="UP000319160">
    <property type="component" value="Unassembled WGS sequence"/>
</dbReference>
<accession>A0A553HR33</accession>
<evidence type="ECO:0000259" key="6">
    <source>
        <dbReference type="PROSITE" id="PS51387"/>
    </source>
</evidence>
<feature type="signal peptide" evidence="5">
    <location>
        <begin position="1"/>
        <end position="21"/>
    </location>
</feature>
<feature type="chain" id="PRO_5021963385" description="FAD-binding PCMH-type domain-containing protein" evidence="5">
    <location>
        <begin position="22"/>
        <end position="539"/>
    </location>
</feature>
<dbReference type="GO" id="GO:0071949">
    <property type="term" value="F:FAD binding"/>
    <property type="evidence" value="ECO:0007669"/>
    <property type="project" value="InterPro"/>
</dbReference>
<dbReference type="PANTHER" id="PTHR42973">
    <property type="entry name" value="BINDING OXIDOREDUCTASE, PUTATIVE (AFU_ORTHOLOGUE AFUA_1G17690)-RELATED"/>
    <property type="match status" value="1"/>
</dbReference>
<dbReference type="STRING" id="2512241.A0A553HR33"/>
<dbReference type="Gene3D" id="3.30.465.10">
    <property type="match status" value="1"/>
</dbReference>
<name>A0A553HR33_9PEZI</name>
<dbReference type="AlphaFoldDB" id="A0A553HR33"/>
<dbReference type="InterPro" id="IPR006094">
    <property type="entry name" value="Oxid_FAD_bind_N"/>
</dbReference>
<dbReference type="PANTHER" id="PTHR42973:SF54">
    <property type="entry name" value="FAD-BINDING PCMH-TYPE DOMAIN-CONTAINING PROTEIN"/>
    <property type="match status" value="1"/>
</dbReference>
<evidence type="ECO:0000256" key="1">
    <source>
        <dbReference type="ARBA" id="ARBA00005466"/>
    </source>
</evidence>
<feature type="domain" description="FAD-binding PCMH-type" evidence="6">
    <location>
        <begin position="105"/>
        <end position="276"/>
    </location>
</feature>
<comment type="caution">
    <text evidence="7">The sequence shown here is derived from an EMBL/GenBank/DDBJ whole genome shotgun (WGS) entry which is preliminary data.</text>
</comment>
<reference evidence="8" key="1">
    <citation type="submission" date="2019-06" db="EMBL/GenBank/DDBJ databases">
        <title>Draft genome sequence of the griseofulvin-producing fungus Xylaria cubensis strain G536.</title>
        <authorList>
            <person name="Mead M.E."/>
            <person name="Raja H.A."/>
            <person name="Steenwyk J.L."/>
            <person name="Knowles S.L."/>
            <person name="Oberlies N.H."/>
            <person name="Rokas A."/>
        </authorList>
    </citation>
    <scope>NUCLEOTIDE SEQUENCE [LARGE SCALE GENOMIC DNA]</scope>
    <source>
        <strain evidence="8">G536</strain>
    </source>
</reference>
<dbReference type="OrthoDB" id="2151789at2759"/>
<dbReference type="InterPro" id="IPR036318">
    <property type="entry name" value="FAD-bd_PCMH-like_sf"/>
</dbReference>
<dbReference type="InterPro" id="IPR016166">
    <property type="entry name" value="FAD-bd_PCMH"/>
</dbReference>
<evidence type="ECO:0000313" key="7">
    <source>
        <dbReference type="EMBL" id="TRX90414.1"/>
    </source>
</evidence>
<gene>
    <name evidence="7" type="ORF">FHL15_008779</name>
</gene>
<keyword evidence="3" id="KW-0274">FAD</keyword>
<dbReference type="InterPro" id="IPR050416">
    <property type="entry name" value="FAD-linked_Oxidoreductase"/>
</dbReference>
<organism evidence="7 8">
    <name type="scientific">Xylaria flabelliformis</name>
    <dbReference type="NCBI Taxonomy" id="2512241"/>
    <lineage>
        <taxon>Eukaryota</taxon>
        <taxon>Fungi</taxon>
        <taxon>Dikarya</taxon>
        <taxon>Ascomycota</taxon>
        <taxon>Pezizomycotina</taxon>
        <taxon>Sordariomycetes</taxon>
        <taxon>Xylariomycetidae</taxon>
        <taxon>Xylariales</taxon>
        <taxon>Xylariaceae</taxon>
        <taxon>Xylaria</taxon>
    </lineage>
</organism>